<feature type="domain" description="Signal recognition particle receptor alpha subunit N-terminal" evidence="2">
    <location>
        <begin position="81"/>
        <end position="161"/>
    </location>
</feature>
<gene>
    <name evidence="3" type="ORF">CYLTODRAFT_494217</name>
</gene>
<dbReference type="InterPro" id="IPR007222">
    <property type="entry name" value="Sig_recog_particle_rcpt_asu_N"/>
</dbReference>
<dbReference type="Pfam" id="PF04086">
    <property type="entry name" value="SRP-alpha_N"/>
    <property type="match status" value="1"/>
</dbReference>
<dbReference type="GO" id="GO:0005785">
    <property type="term" value="C:signal recognition particle receptor complex"/>
    <property type="evidence" value="ECO:0007669"/>
    <property type="project" value="InterPro"/>
</dbReference>
<protein>
    <recommendedName>
        <fullName evidence="2">Signal recognition particle receptor alpha subunit N-terminal domain-containing protein</fullName>
    </recommendedName>
</protein>
<dbReference type="GO" id="GO:0005525">
    <property type="term" value="F:GTP binding"/>
    <property type="evidence" value="ECO:0007669"/>
    <property type="project" value="InterPro"/>
</dbReference>
<evidence type="ECO:0000313" key="4">
    <source>
        <dbReference type="Proteomes" id="UP000054007"/>
    </source>
</evidence>
<organism evidence="3 4">
    <name type="scientific">Cylindrobasidium torrendii FP15055 ss-10</name>
    <dbReference type="NCBI Taxonomy" id="1314674"/>
    <lineage>
        <taxon>Eukaryota</taxon>
        <taxon>Fungi</taxon>
        <taxon>Dikarya</taxon>
        <taxon>Basidiomycota</taxon>
        <taxon>Agaricomycotina</taxon>
        <taxon>Agaricomycetes</taxon>
        <taxon>Agaricomycetidae</taxon>
        <taxon>Agaricales</taxon>
        <taxon>Marasmiineae</taxon>
        <taxon>Physalacriaceae</taxon>
        <taxon>Cylindrobasidium</taxon>
    </lineage>
</organism>
<dbReference type="Proteomes" id="UP000054007">
    <property type="component" value="Unassembled WGS sequence"/>
</dbReference>
<keyword evidence="4" id="KW-1185">Reference proteome</keyword>
<dbReference type="GO" id="GO:0006886">
    <property type="term" value="P:intracellular protein transport"/>
    <property type="evidence" value="ECO:0007669"/>
    <property type="project" value="InterPro"/>
</dbReference>
<reference evidence="3 4" key="1">
    <citation type="journal article" date="2015" name="Fungal Genet. Biol.">
        <title>Evolution of novel wood decay mechanisms in Agaricales revealed by the genome sequences of Fistulina hepatica and Cylindrobasidium torrendii.</title>
        <authorList>
            <person name="Floudas D."/>
            <person name="Held B.W."/>
            <person name="Riley R."/>
            <person name="Nagy L.G."/>
            <person name="Koehler G."/>
            <person name="Ransdell A.S."/>
            <person name="Younus H."/>
            <person name="Chow J."/>
            <person name="Chiniquy J."/>
            <person name="Lipzen A."/>
            <person name="Tritt A."/>
            <person name="Sun H."/>
            <person name="Haridas S."/>
            <person name="LaButti K."/>
            <person name="Ohm R.A."/>
            <person name="Kues U."/>
            <person name="Blanchette R.A."/>
            <person name="Grigoriev I.V."/>
            <person name="Minto R.E."/>
            <person name="Hibbett D.S."/>
        </authorList>
    </citation>
    <scope>NUCLEOTIDE SEQUENCE [LARGE SCALE GENOMIC DNA]</scope>
    <source>
        <strain evidence="3 4">FP15055 ss-10</strain>
    </source>
</reference>
<sequence length="188" mass="20724">MVRDIAHTSLTLVLGPRHTFQALRALSARQESRNEQLCYGSRLRGGNLPTHKGLQRMVLDGPRDLVKNGQSKRLCVAPNSAILQLTYVEELLDSLKTISVELFWPFLTAFVASVHAVNQGVVEAVNTLDISKALEGWDKTFDRLLKGLEDKDRSSRLRMPAKAIPVAINPPSDDPSTTAPVPIPIAQH</sequence>
<evidence type="ECO:0000313" key="3">
    <source>
        <dbReference type="EMBL" id="KIY63041.1"/>
    </source>
</evidence>
<evidence type="ECO:0000259" key="2">
    <source>
        <dbReference type="Pfam" id="PF04086"/>
    </source>
</evidence>
<dbReference type="AlphaFoldDB" id="A0A0D7B0J4"/>
<dbReference type="GO" id="GO:0005047">
    <property type="term" value="F:signal recognition particle binding"/>
    <property type="evidence" value="ECO:0007669"/>
    <property type="project" value="InterPro"/>
</dbReference>
<dbReference type="GO" id="GO:0003924">
    <property type="term" value="F:GTPase activity"/>
    <property type="evidence" value="ECO:0007669"/>
    <property type="project" value="InterPro"/>
</dbReference>
<dbReference type="EMBL" id="KN880726">
    <property type="protein sequence ID" value="KIY63041.1"/>
    <property type="molecule type" value="Genomic_DNA"/>
</dbReference>
<feature type="region of interest" description="Disordered" evidence="1">
    <location>
        <begin position="165"/>
        <end position="188"/>
    </location>
</feature>
<accession>A0A0D7B0J4</accession>
<name>A0A0D7B0J4_9AGAR</name>
<evidence type="ECO:0000256" key="1">
    <source>
        <dbReference type="SAM" id="MobiDB-lite"/>
    </source>
</evidence>
<dbReference type="OrthoDB" id="1727884at2759"/>
<proteinExistence type="predicted"/>
<dbReference type="STRING" id="1314674.A0A0D7B0J4"/>